<feature type="compositionally biased region" description="Low complexity" evidence="1">
    <location>
        <begin position="524"/>
        <end position="546"/>
    </location>
</feature>
<feature type="region of interest" description="Disordered" evidence="1">
    <location>
        <begin position="959"/>
        <end position="1122"/>
    </location>
</feature>
<reference evidence="2 3" key="1">
    <citation type="journal article" date="2016" name="Genome Biol. Evol.">
        <title>Divergent and convergent evolution of fungal pathogenicity.</title>
        <authorList>
            <person name="Shang Y."/>
            <person name="Xiao G."/>
            <person name="Zheng P."/>
            <person name="Cen K."/>
            <person name="Zhan S."/>
            <person name="Wang C."/>
        </authorList>
    </citation>
    <scope>NUCLEOTIDE SEQUENCE [LARGE SCALE GENOMIC DNA]</scope>
    <source>
        <strain evidence="2 3">ARSEF 7405</strain>
    </source>
</reference>
<feature type="compositionally biased region" description="Low complexity" evidence="1">
    <location>
        <begin position="692"/>
        <end position="701"/>
    </location>
</feature>
<evidence type="ECO:0000256" key="1">
    <source>
        <dbReference type="SAM" id="MobiDB-lite"/>
    </source>
</evidence>
<feature type="compositionally biased region" description="Low complexity" evidence="1">
    <location>
        <begin position="1013"/>
        <end position="1024"/>
    </location>
</feature>
<feature type="compositionally biased region" description="Polar residues" evidence="1">
    <location>
        <begin position="377"/>
        <end position="395"/>
    </location>
</feature>
<name>A0A168C9Z7_9EURO</name>
<feature type="region of interest" description="Disordered" evidence="1">
    <location>
        <begin position="19"/>
        <end position="57"/>
    </location>
</feature>
<dbReference type="OrthoDB" id="2504266at2759"/>
<feature type="compositionally biased region" description="Polar residues" evidence="1">
    <location>
        <begin position="450"/>
        <end position="460"/>
    </location>
</feature>
<sequence length="1122" mass="118662">MARRYERDELLYLRDSPLVTRPETLPPIEEWMGTPKDADSTTQSRSGPTQTDPSRRLQLGSFFDARHVSRNSGSDEFVFGPPKTSFASASSRMFGKPVENDNGASTPAKSDRFNFRDKFFRDKDGNDKDHSDRDQQHFDRRDPAKQGQGFDRNSTSGVGASSRKAFNRDDADWTGDRQRAGQRRFDEPTGEKKSRLNQDDKWEGRDFRGDRDRDESDRPLRNTDNRLDRELKHQSSASRSGLALSGNNDRASRRFTRGNGGDDRDDYEEEDRSVSLRNREWRRGNAVPDKDWNRNNRDRERGEKGDNKDAAFFKKHDIDPEWMYSGEPASNGPSSAQQVHTQEDFQRWKERMKAGGAKAAESGSARDKEMEKKKTNDQSVQDQGQKSSGAQQPSKSKPDPIFDNLAMDPFFSKWGTASGDASTTVAETEKAPVSASPSVPDNYAKVGTPKATSKSKSSRFASIFKPPSDTLSREQDVLPSPSQSQPQLQMPMPSQSGALPGDGFFASSLNAGPGTPTTAPPTYPSGAAHAAHPSVPTATAPASTTDADQEGFQRILLMLGGNRAAQNAQPQSSTPTARASRTSSVAQFEFPGQPGGGAPNNGHAHAQSQPAGIELRTAGSTPAPSVPSPAISSTREGLPGPSMINAPSGRVEGTPGPSQPAQPSADTELLLRLMQQAKLSAPSPGPQQGAYPPAHLAGAGRPPLPPGMALPPHLQQPQMQGQPGSRTSSTAGLPPFIDDPAIAGFRGNEQPMPNLRRRDTLPRTNSGIPGPQEVSYFEDVPYNVGGPSQPPPPPPGSAPPSANPAMMAAAAAQRQAAMQQAQREQREREMLSRQRERQAREGHGQQAPSPLSASAGNGSGLQRPPGLEQVQPQPGGGWPANQAAVSGRHPSVNGPPTQPPLPQHMGHPQSPHPQPGPSPSTTGPSGGPPLPPGLLPGMIPPGLAQNPAAAARIMGLMNKPPFAAQGPPPPGHPHAGGPPPPPGMPLPPNGLPGGPPPPGAAPRGPPGPGGPMFPGHPFLPGMMPNMIPPGSLGAMTMSPPQGAGHPLAGAGPAPPPAGGGMNPVGLPPGMNMPPPPGGFPMNPNMMPPRTMPPHTAGTPDGLMPPYPPQGRADMYGRGNGQG</sequence>
<evidence type="ECO:0000313" key="3">
    <source>
        <dbReference type="Proteomes" id="UP000242877"/>
    </source>
</evidence>
<dbReference type="AlphaFoldDB" id="A0A168C9Z7"/>
<feature type="compositionally biased region" description="Low complexity" evidence="1">
    <location>
        <begin position="235"/>
        <end position="246"/>
    </location>
</feature>
<dbReference type="EMBL" id="AZGZ01000003">
    <property type="protein sequence ID" value="KZZ96334.1"/>
    <property type="molecule type" value="Genomic_DNA"/>
</dbReference>
<accession>A0A168C9Z7</accession>
<feature type="compositionally biased region" description="Pro residues" evidence="1">
    <location>
        <begin position="788"/>
        <end position="802"/>
    </location>
</feature>
<feature type="compositionally biased region" description="Low complexity" evidence="1">
    <location>
        <begin position="617"/>
        <end position="634"/>
    </location>
</feature>
<feature type="compositionally biased region" description="Basic and acidic residues" evidence="1">
    <location>
        <begin position="341"/>
        <end position="353"/>
    </location>
</feature>
<feature type="region of interest" description="Disordered" evidence="1">
    <location>
        <begin position="70"/>
        <end position="943"/>
    </location>
</feature>
<feature type="compositionally biased region" description="Polar residues" evidence="1">
    <location>
        <begin position="331"/>
        <end position="340"/>
    </location>
</feature>
<feature type="compositionally biased region" description="Low complexity" evidence="1">
    <location>
        <begin position="354"/>
        <end position="363"/>
    </location>
</feature>
<feature type="compositionally biased region" description="Basic and acidic residues" evidence="1">
    <location>
        <begin position="272"/>
        <end position="319"/>
    </location>
</feature>
<feature type="compositionally biased region" description="Polar residues" evidence="1">
    <location>
        <begin position="715"/>
        <end position="731"/>
    </location>
</feature>
<gene>
    <name evidence="2" type="ORF">AAP_01107</name>
</gene>
<dbReference type="Pfam" id="PF20566">
    <property type="entry name" value="Eap1"/>
    <property type="match status" value="1"/>
</dbReference>
<organism evidence="2 3">
    <name type="scientific">Ascosphaera apis ARSEF 7405</name>
    <dbReference type="NCBI Taxonomy" id="392613"/>
    <lineage>
        <taxon>Eukaryota</taxon>
        <taxon>Fungi</taxon>
        <taxon>Dikarya</taxon>
        <taxon>Ascomycota</taxon>
        <taxon>Pezizomycotina</taxon>
        <taxon>Eurotiomycetes</taxon>
        <taxon>Eurotiomycetidae</taxon>
        <taxon>Onygenales</taxon>
        <taxon>Ascosphaeraceae</taxon>
        <taxon>Ascosphaera</taxon>
    </lineage>
</organism>
<feature type="compositionally biased region" description="Low complexity" evidence="1">
    <location>
        <begin position="803"/>
        <end position="822"/>
    </location>
</feature>
<feature type="compositionally biased region" description="Low complexity" evidence="1">
    <location>
        <begin position="478"/>
        <end position="496"/>
    </location>
</feature>
<comment type="caution">
    <text evidence="2">The sequence shown here is derived from an EMBL/GenBank/DDBJ whole genome shotgun (WGS) entry which is preliminary data.</text>
</comment>
<feature type="compositionally biased region" description="Polar residues" evidence="1">
    <location>
        <begin position="846"/>
        <end position="856"/>
    </location>
</feature>
<feature type="compositionally biased region" description="Polar residues" evidence="1">
    <location>
        <begin position="40"/>
        <end position="52"/>
    </location>
</feature>
<feature type="compositionally biased region" description="Low complexity" evidence="1">
    <location>
        <begin position="572"/>
        <end position="584"/>
    </location>
</feature>
<feature type="compositionally biased region" description="Basic and acidic residues" evidence="1">
    <location>
        <begin position="166"/>
        <end position="233"/>
    </location>
</feature>
<proteinExistence type="predicted"/>
<feature type="compositionally biased region" description="Basic and acidic residues" evidence="1">
    <location>
        <begin position="364"/>
        <end position="376"/>
    </location>
</feature>
<protein>
    <submittedName>
        <fullName evidence="2">Uncharacterized protein</fullName>
    </submittedName>
</protein>
<feature type="compositionally biased region" description="Basic and acidic residues" evidence="1">
    <location>
        <begin position="823"/>
        <end position="843"/>
    </location>
</feature>
<dbReference type="Proteomes" id="UP000242877">
    <property type="component" value="Unassembled WGS sequence"/>
</dbReference>
<evidence type="ECO:0000313" key="2">
    <source>
        <dbReference type="EMBL" id="KZZ96334.1"/>
    </source>
</evidence>
<feature type="compositionally biased region" description="Pro residues" evidence="1">
    <location>
        <begin position="966"/>
        <end position="1011"/>
    </location>
</feature>
<dbReference type="InterPro" id="IPR046784">
    <property type="entry name" value="Eap1"/>
</dbReference>
<keyword evidence="3" id="KW-1185">Reference proteome</keyword>
<feature type="compositionally biased region" description="Basic and acidic residues" evidence="1">
    <location>
        <begin position="109"/>
        <end position="144"/>
    </location>
</feature>
<feature type="compositionally biased region" description="Low complexity" evidence="1">
    <location>
        <begin position="1039"/>
        <end position="1051"/>
    </location>
</feature>
<dbReference type="VEuPathDB" id="FungiDB:AAP_01107"/>